<comment type="caution">
    <text evidence="4">The sequence shown here is derived from an EMBL/GenBank/DDBJ whole genome shotgun (WGS) entry which is preliminary data.</text>
</comment>
<name>A0A7W2IKP9_9BURK</name>
<dbReference type="PANTHER" id="PTHR30332">
    <property type="entry name" value="PROBABLE GENERAL SECRETION PATHWAY PROTEIN D"/>
    <property type="match status" value="1"/>
</dbReference>
<dbReference type="PRINTS" id="PR01032">
    <property type="entry name" value="PHAGEIV"/>
</dbReference>
<dbReference type="AlphaFoldDB" id="A0A7W2IKP9"/>
<comment type="similarity">
    <text evidence="1">Belongs to the bacterial secretin family.</text>
</comment>
<dbReference type="Gene3D" id="3.30.1370.120">
    <property type="match status" value="1"/>
</dbReference>
<dbReference type="EMBL" id="JACEZU010000005">
    <property type="protein sequence ID" value="MBA5687601.1"/>
    <property type="molecule type" value="Genomic_DNA"/>
</dbReference>
<dbReference type="GO" id="GO:0009306">
    <property type="term" value="P:protein secretion"/>
    <property type="evidence" value="ECO:0007669"/>
    <property type="project" value="InterPro"/>
</dbReference>
<dbReference type="Proteomes" id="UP000573499">
    <property type="component" value="Unassembled WGS sequence"/>
</dbReference>
<dbReference type="InterPro" id="IPR038591">
    <property type="entry name" value="NolW-like_sf"/>
</dbReference>
<dbReference type="PANTHER" id="PTHR30332:SF17">
    <property type="entry name" value="TYPE IV PILIATION SYSTEM PROTEIN DR_0774-RELATED"/>
    <property type="match status" value="1"/>
</dbReference>
<feature type="chain" id="PRO_5031028960" description="Type II/III secretion system secretin-like domain-containing protein" evidence="2">
    <location>
        <begin position="18"/>
        <end position="414"/>
    </location>
</feature>
<keyword evidence="2" id="KW-0732">Signal</keyword>
<dbReference type="InterPro" id="IPR004846">
    <property type="entry name" value="T2SS/T3SS_dom"/>
</dbReference>
<dbReference type="GO" id="GO:0015627">
    <property type="term" value="C:type II protein secretion system complex"/>
    <property type="evidence" value="ECO:0007669"/>
    <property type="project" value="TreeGrafter"/>
</dbReference>
<evidence type="ECO:0000256" key="2">
    <source>
        <dbReference type="SAM" id="SignalP"/>
    </source>
</evidence>
<evidence type="ECO:0000256" key="1">
    <source>
        <dbReference type="RuleBase" id="RU004003"/>
    </source>
</evidence>
<protein>
    <recommendedName>
        <fullName evidence="3">Type II/III secretion system secretin-like domain-containing protein</fullName>
    </recommendedName>
</protein>
<feature type="domain" description="Type II/III secretion system secretin-like" evidence="3">
    <location>
        <begin position="255"/>
        <end position="386"/>
    </location>
</feature>
<evidence type="ECO:0000313" key="5">
    <source>
        <dbReference type="Proteomes" id="UP000573499"/>
    </source>
</evidence>
<evidence type="ECO:0000313" key="4">
    <source>
        <dbReference type="EMBL" id="MBA5687601.1"/>
    </source>
</evidence>
<keyword evidence="5" id="KW-1185">Reference proteome</keyword>
<proteinExistence type="inferred from homology"/>
<evidence type="ECO:0000259" key="3">
    <source>
        <dbReference type="Pfam" id="PF00263"/>
    </source>
</evidence>
<dbReference type="Pfam" id="PF00263">
    <property type="entry name" value="Secretin"/>
    <property type="match status" value="1"/>
</dbReference>
<gene>
    <name evidence="4" type="ORF">H3H39_11135</name>
</gene>
<reference evidence="4 5" key="1">
    <citation type="submission" date="2020-07" db="EMBL/GenBank/DDBJ databases">
        <title>Novel species isolated from subtropical streams in China.</title>
        <authorList>
            <person name="Lu H."/>
        </authorList>
    </citation>
    <scope>NUCLEOTIDE SEQUENCE [LARGE SCALE GENOMIC DNA]</scope>
    <source>
        <strain evidence="4 5">LX47W</strain>
    </source>
</reference>
<organism evidence="4 5">
    <name type="scientific">Rugamonas apoptosis</name>
    <dbReference type="NCBI Taxonomy" id="2758570"/>
    <lineage>
        <taxon>Bacteria</taxon>
        <taxon>Pseudomonadati</taxon>
        <taxon>Pseudomonadota</taxon>
        <taxon>Betaproteobacteria</taxon>
        <taxon>Burkholderiales</taxon>
        <taxon>Oxalobacteraceae</taxon>
        <taxon>Telluria group</taxon>
        <taxon>Rugamonas</taxon>
    </lineage>
</organism>
<feature type="signal peptide" evidence="2">
    <location>
        <begin position="1"/>
        <end position="17"/>
    </location>
</feature>
<dbReference type="InterPro" id="IPR050810">
    <property type="entry name" value="Bact_Secretion_Sys_Channel"/>
</dbReference>
<sequence length="414" mass="43208">MRKLFILFYTIPALAFAAPGVSFDFAAVPVGAFAQSTFKGLLHRDYVMAPELQGSDRKISVSVANLDPAQVPEFVEGVLAQQGIAVVERGGVYYLGPVSKVAEDGVKPVDAGKGKQDVFPVRHGLDVERVPDRRAADLETAVYAPVNRAGDFLAAVVVGAFGPKAAVVSGGSVVLTGTKDDIVKMRSLLVAVDSLPKLVDVSASWVEVTSTASSGRGISLVAKVLGERLSLQLGSVSSGSAISFGNANFQLVLDALNADSRFRQVSNSRVVGDDYEKLLLSVGDETPTVGSTGKDNSGNAVQNIVYRPSGVIVDVIPKVLGNGKIRLTVDGQISNFKATSTGVTGSPTLIKRQVKTTVTVTDGEVLLIGGLNDVQNTDSMSRWSFLPSSWGAKSQSSSASDLVLVLSAKVAGAN</sequence>
<accession>A0A7W2IKP9</accession>
<dbReference type="RefSeq" id="WP_182153463.1">
    <property type="nucleotide sequence ID" value="NZ_JACEZU010000005.1"/>
</dbReference>